<dbReference type="AlphaFoldDB" id="A0A7G9S5D7"/>
<keyword evidence="4" id="KW-1185">Reference proteome</keyword>
<dbReference type="GO" id="GO:0046872">
    <property type="term" value="F:metal ion binding"/>
    <property type="evidence" value="ECO:0007669"/>
    <property type="project" value="UniProtKB-KW"/>
</dbReference>
<dbReference type="PROSITE" id="PS00934">
    <property type="entry name" value="GLYOXALASE_I_1"/>
    <property type="match status" value="1"/>
</dbReference>
<dbReference type="KEGG" id="ldn:H9L06_01400"/>
<proteinExistence type="predicted"/>
<dbReference type="RefSeq" id="WP_187555530.1">
    <property type="nucleotide sequence ID" value="NZ_CP060716.1"/>
</dbReference>
<dbReference type="Pfam" id="PF00903">
    <property type="entry name" value="Glyoxalase"/>
    <property type="match status" value="1"/>
</dbReference>
<organism evidence="3 4">
    <name type="scientific">Leucobacter denitrificans</name>
    <dbReference type="NCBI Taxonomy" id="683042"/>
    <lineage>
        <taxon>Bacteria</taxon>
        <taxon>Bacillati</taxon>
        <taxon>Actinomycetota</taxon>
        <taxon>Actinomycetes</taxon>
        <taxon>Micrococcales</taxon>
        <taxon>Microbacteriaceae</taxon>
        <taxon>Leucobacter</taxon>
    </lineage>
</organism>
<accession>A0A7G9S5D7</accession>
<dbReference type="InterPro" id="IPR037523">
    <property type="entry name" value="VOC_core"/>
</dbReference>
<dbReference type="CDD" id="cd16359">
    <property type="entry name" value="VOC_BsCatE_like_C"/>
    <property type="match status" value="1"/>
</dbReference>
<dbReference type="InterPro" id="IPR018146">
    <property type="entry name" value="Glyoxalase_1_CS"/>
</dbReference>
<dbReference type="Proteomes" id="UP000515934">
    <property type="component" value="Chromosome"/>
</dbReference>
<reference evidence="3 4" key="1">
    <citation type="submission" date="2020-08" db="EMBL/GenBank/DDBJ databases">
        <title>Genome sequence of Leucobacter denitrificans KACC 14055T.</title>
        <authorList>
            <person name="Hyun D.-W."/>
            <person name="Bae J.-W."/>
        </authorList>
    </citation>
    <scope>NUCLEOTIDE SEQUENCE [LARGE SCALE GENOMIC DNA]</scope>
    <source>
        <strain evidence="3 4">KACC 14055</strain>
    </source>
</reference>
<protein>
    <submittedName>
        <fullName evidence="3">VOC family protein</fullName>
    </submittedName>
</protein>
<dbReference type="EMBL" id="CP060716">
    <property type="protein sequence ID" value="QNN63062.1"/>
    <property type="molecule type" value="Genomic_DNA"/>
</dbReference>
<dbReference type="PROSITE" id="PS51819">
    <property type="entry name" value="VOC"/>
    <property type="match status" value="2"/>
</dbReference>
<evidence type="ECO:0000313" key="3">
    <source>
        <dbReference type="EMBL" id="QNN63062.1"/>
    </source>
</evidence>
<dbReference type="Gene3D" id="3.10.180.10">
    <property type="entry name" value="2,3-Dihydroxybiphenyl 1,2-Dioxygenase, domain 1"/>
    <property type="match status" value="2"/>
</dbReference>
<dbReference type="PANTHER" id="PTHR43279">
    <property type="entry name" value="CATECHOL-2,3-DIOXYGENASE"/>
    <property type="match status" value="1"/>
</dbReference>
<feature type="domain" description="VOC" evidence="2">
    <location>
        <begin position="1"/>
        <end position="96"/>
    </location>
</feature>
<evidence type="ECO:0000259" key="2">
    <source>
        <dbReference type="PROSITE" id="PS51819"/>
    </source>
</evidence>
<name>A0A7G9S5D7_9MICO</name>
<keyword evidence="1" id="KW-0479">Metal-binding</keyword>
<gene>
    <name evidence="3" type="ORF">H9L06_01400</name>
</gene>
<dbReference type="InterPro" id="IPR029068">
    <property type="entry name" value="Glyas_Bleomycin-R_OHBP_Dase"/>
</dbReference>
<feature type="domain" description="VOC" evidence="2">
    <location>
        <begin position="137"/>
        <end position="253"/>
    </location>
</feature>
<dbReference type="SUPFAM" id="SSF54593">
    <property type="entry name" value="Glyoxalase/Bleomycin resistance protein/Dihydroxybiphenyl dioxygenase"/>
    <property type="match status" value="2"/>
</dbReference>
<sequence>MGLEVLDETETSVTLGLDENPLLLISEVAESAPVVHTDAGLYHSAILYPDAPALAGVLYNIATVAPASYGGSADHAVSLAFYFMDPDGNGLELYTDTPEDTWEWNKDGHVTMGSAPLDPNAFIQEHMGSTPSEEDTVMGHVHLKVGDLDDAREFYADTLGFDITAESEGAVFYSAGGYHHHLATNTWQSAGAGVRGADASGLGGFAIHLGDNEALASIADRLAAQNIEHTMSESVLTVNDPWGNTVRLYGDSA</sequence>
<dbReference type="InterPro" id="IPR004360">
    <property type="entry name" value="Glyas_Fos-R_dOase_dom"/>
</dbReference>
<dbReference type="PANTHER" id="PTHR43279:SF1">
    <property type="entry name" value="CATECHOL-2,3-DIOXYGENASE"/>
    <property type="match status" value="1"/>
</dbReference>
<dbReference type="GO" id="GO:0004462">
    <property type="term" value="F:lactoylglutathione lyase activity"/>
    <property type="evidence" value="ECO:0007669"/>
    <property type="project" value="InterPro"/>
</dbReference>
<evidence type="ECO:0000256" key="1">
    <source>
        <dbReference type="ARBA" id="ARBA00022723"/>
    </source>
</evidence>
<evidence type="ECO:0000313" key="4">
    <source>
        <dbReference type="Proteomes" id="UP000515934"/>
    </source>
</evidence>